<evidence type="ECO:0000256" key="6">
    <source>
        <dbReference type="SAM" id="MobiDB-lite"/>
    </source>
</evidence>
<dbReference type="Pfam" id="PF13589">
    <property type="entry name" value="HATPase_c_3"/>
    <property type="match status" value="1"/>
</dbReference>
<reference evidence="8" key="2">
    <citation type="submission" date="2023-02" db="EMBL/GenBank/DDBJ databases">
        <authorList>
            <person name="Rayyan A."/>
            <person name="Meyer T."/>
            <person name="Kyndt J.A."/>
        </authorList>
    </citation>
    <scope>NUCLEOTIDE SEQUENCE</scope>
    <source>
        <strain evidence="8">DSM 9987</strain>
    </source>
</reference>
<evidence type="ECO:0000313" key="9">
    <source>
        <dbReference type="Proteomes" id="UP001165652"/>
    </source>
</evidence>
<dbReference type="Gene3D" id="3.30.230.80">
    <property type="match status" value="1"/>
</dbReference>
<dbReference type="Pfam" id="PF00183">
    <property type="entry name" value="HSP90"/>
    <property type="match status" value="1"/>
</dbReference>
<organism evidence="8 9">
    <name type="scientific">Rhodoplanes tepidamans</name>
    <name type="common">Rhodoplanes cryptolactis</name>
    <dbReference type="NCBI Taxonomy" id="200616"/>
    <lineage>
        <taxon>Bacteria</taxon>
        <taxon>Pseudomonadati</taxon>
        <taxon>Pseudomonadota</taxon>
        <taxon>Alphaproteobacteria</taxon>
        <taxon>Hyphomicrobiales</taxon>
        <taxon>Nitrobacteraceae</taxon>
        <taxon>Rhodoplanes</taxon>
    </lineage>
</organism>
<evidence type="ECO:0000256" key="5">
    <source>
        <dbReference type="HAMAP-Rule" id="MF_00505"/>
    </source>
</evidence>
<reference evidence="8" key="1">
    <citation type="journal article" date="2023" name="Microbiol Resour">
        <title>Genome Sequences of Rhodoplanes serenus and Two Thermotolerant Strains, Rhodoplanes tepidamans and 'Rhodoplanes cryptolactis,' Further Refine the Genus.</title>
        <authorList>
            <person name="Rayyan A.A."/>
            <person name="Kyndt J.A."/>
        </authorList>
    </citation>
    <scope>NUCLEOTIDE SEQUENCE</scope>
    <source>
        <strain evidence="8">DSM 9987</strain>
    </source>
</reference>
<dbReference type="Gene3D" id="3.30.565.10">
    <property type="entry name" value="Histidine kinase-like ATPase, C-terminal domain"/>
    <property type="match status" value="1"/>
</dbReference>
<dbReference type="SUPFAM" id="SSF54211">
    <property type="entry name" value="Ribosomal protein S5 domain 2-like"/>
    <property type="match status" value="1"/>
</dbReference>
<comment type="function">
    <text evidence="5">Molecular chaperone. Has ATPase activity.</text>
</comment>
<keyword evidence="3 5" id="KW-0067">ATP-binding</keyword>
<dbReference type="EMBL" id="JAQQLI010000004">
    <property type="protein sequence ID" value="MDC7784912.1"/>
    <property type="molecule type" value="Genomic_DNA"/>
</dbReference>
<feature type="region of interest" description="A; substrate-binding" evidence="5">
    <location>
        <begin position="1"/>
        <end position="364"/>
    </location>
</feature>
<comment type="caution">
    <text evidence="8">The sequence shown here is derived from an EMBL/GenBank/DDBJ whole genome shotgun (WGS) entry which is preliminary data.</text>
</comment>
<dbReference type="RefSeq" id="WP_272775759.1">
    <property type="nucleotide sequence ID" value="NZ_JAQQLI010000004.1"/>
</dbReference>
<comment type="subunit">
    <text evidence="5">Homodimer.</text>
</comment>
<keyword evidence="5" id="KW-0346">Stress response</keyword>
<keyword evidence="2 5" id="KW-0547">Nucleotide-binding</keyword>
<keyword evidence="5" id="KW-0963">Cytoplasm</keyword>
<feature type="region of interest" description="Disordered" evidence="6">
    <location>
        <begin position="1"/>
        <end position="21"/>
    </location>
</feature>
<evidence type="ECO:0000256" key="1">
    <source>
        <dbReference type="ARBA" id="ARBA00008239"/>
    </source>
</evidence>
<comment type="similarity">
    <text evidence="1 5">Belongs to the heat shock protein 90 family.</text>
</comment>
<accession>A0ABT5J652</accession>
<evidence type="ECO:0000256" key="2">
    <source>
        <dbReference type="ARBA" id="ARBA00022741"/>
    </source>
</evidence>
<dbReference type="PRINTS" id="PR00775">
    <property type="entry name" value="HEATSHOCK90"/>
</dbReference>
<evidence type="ECO:0000256" key="4">
    <source>
        <dbReference type="ARBA" id="ARBA00023186"/>
    </source>
</evidence>
<name>A0ABT5J652_RHOTP</name>
<comment type="caution">
    <text evidence="5">Lacks conserved residue(s) required for the propagation of feature annotation.</text>
</comment>
<feature type="region of interest" description="C" evidence="5">
    <location>
        <begin position="582"/>
        <end position="660"/>
    </location>
</feature>
<dbReference type="PIRSF" id="PIRSF002583">
    <property type="entry name" value="Hsp90"/>
    <property type="match status" value="1"/>
</dbReference>
<dbReference type="Gene3D" id="3.40.50.11260">
    <property type="match status" value="1"/>
</dbReference>
<dbReference type="SUPFAM" id="SSF55874">
    <property type="entry name" value="ATPase domain of HSP90 chaperone/DNA topoisomerase II/histidine kinase"/>
    <property type="match status" value="1"/>
</dbReference>
<evidence type="ECO:0000313" key="8">
    <source>
        <dbReference type="EMBL" id="MDC7784912.1"/>
    </source>
</evidence>
<sequence>MTDAAPPDASEATPASPAPHAEVHPFQAEVAELLHLMVHSVYSETDVFLRELISNASDACDRLRYEAIARPELLADDPDLKIRITPDKAAGTLTVADNGVGMDRQELIDNLGTIARSGTRAFIARLAEAKDGGGLIGQFGVGFYAAFMVADRIEVTSRRAGADEAFVWRSTGSAGFEVEPAGAHAAALPRGTEIVLHLKEDARKYLEPWEIERVVHAYSDHIQFPIMLAVPAGKADGDEADEAKAGDEKAGEPRQINTASAVWQRSKSELKPEDYTQAYRSICGAFDEPAVTLHYRAEGRQSYAVLLFVPSSSMFDLYDPARKSHLKLYVRRVYITDDASLLPSWLRFVRGVVDSEDLPLNLSREMLQNNPQVAAMRKAITGKVLSELESVASKDADRFATVWETFGAVIKEGLYEEPDRREQILGLARFTSTRGERRTLAQYVAELRENQTEIYYLAGEDLDRLKANPKLEAAKARGIEVLLLTDPVDALWTSLRLDFQGKGFKSLSQGEVDFSLVPLAEEARAEAEKAAETAVDEASVIAAVKLALGDRVSDVKASQRLTDSAACLVAGGFGPDRELERLLAKQNRSSGTRPVLELNMRHALVGAVARESGAGHAHEAADLAMLLFEQAQILDGELPDDPAAFAMRLNRLVTRGLAAH</sequence>
<dbReference type="HAMAP" id="MF_00505">
    <property type="entry name" value="HSP90"/>
    <property type="match status" value="1"/>
</dbReference>
<evidence type="ECO:0000256" key="3">
    <source>
        <dbReference type="ARBA" id="ARBA00022840"/>
    </source>
</evidence>
<keyword evidence="9" id="KW-1185">Reference proteome</keyword>
<protein>
    <recommendedName>
        <fullName evidence="5">Chaperone protein HtpG</fullName>
    </recommendedName>
    <alternativeName>
        <fullName evidence="5">Heat shock protein HtpG</fullName>
    </alternativeName>
    <alternativeName>
        <fullName evidence="5">High temperature protein G</fullName>
    </alternativeName>
</protein>
<feature type="domain" description="Histidine kinase/HSP90-like ATPase" evidence="7">
    <location>
        <begin position="44"/>
        <end position="202"/>
    </location>
</feature>
<dbReference type="SUPFAM" id="SSF110942">
    <property type="entry name" value="HSP90 C-terminal domain"/>
    <property type="match status" value="1"/>
</dbReference>
<gene>
    <name evidence="5 8" type="primary">htpG</name>
    <name evidence="8" type="ORF">PQJ73_04385</name>
</gene>
<dbReference type="InterPro" id="IPR001404">
    <property type="entry name" value="Hsp90_fam"/>
</dbReference>
<keyword evidence="4 5" id="KW-0143">Chaperone</keyword>
<proteinExistence type="inferred from homology"/>
<comment type="subcellular location">
    <subcellularLocation>
        <location evidence="5">Cytoplasm</location>
    </subcellularLocation>
</comment>
<dbReference type="SMART" id="SM00387">
    <property type="entry name" value="HATPase_c"/>
    <property type="match status" value="1"/>
</dbReference>
<dbReference type="InterPro" id="IPR020575">
    <property type="entry name" value="Hsp90_N"/>
</dbReference>
<dbReference type="NCBIfam" id="NF003555">
    <property type="entry name" value="PRK05218.1"/>
    <property type="match status" value="1"/>
</dbReference>
<evidence type="ECO:0000259" key="7">
    <source>
        <dbReference type="SMART" id="SM00387"/>
    </source>
</evidence>
<dbReference type="CDD" id="cd16927">
    <property type="entry name" value="HATPase_Hsp90-like"/>
    <property type="match status" value="1"/>
</dbReference>
<dbReference type="InterPro" id="IPR036890">
    <property type="entry name" value="HATPase_C_sf"/>
</dbReference>
<dbReference type="InterPro" id="IPR037196">
    <property type="entry name" value="HSP90_C"/>
</dbReference>
<dbReference type="Gene3D" id="1.20.120.790">
    <property type="entry name" value="Heat shock protein 90, C-terminal domain"/>
    <property type="match status" value="1"/>
</dbReference>
<dbReference type="InterPro" id="IPR003594">
    <property type="entry name" value="HATPase_dom"/>
</dbReference>
<dbReference type="InterPro" id="IPR020568">
    <property type="entry name" value="Ribosomal_Su5_D2-typ_SF"/>
</dbReference>
<dbReference type="PANTHER" id="PTHR11528">
    <property type="entry name" value="HEAT SHOCK PROTEIN 90 FAMILY MEMBER"/>
    <property type="match status" value="1"/>
</dbReference>
<dbReference type="Proteomes" id="UP001165652">
    <property type="component" value="Unassembled WGS sequence"/>
</dbReference>